<keyword evidence="1" id="KW-0472">Membrane</keyword>
<keyword evidence="1" id="KW-1133">Transmembrane helix</keyword>
<feature type="transmembrane region" description="Helical" evidence="1">
    <location>
        <begin position="6"/>
        <end position="22"/>
    </location>
</feature>
<gene>
    <name evidence="2" type="ORF">GA0070606_0498</name>
</gene>
<organism evidence="2 3">
    <name type="scientific">Micromonospora citrea</name>
    <dbReference type="NCBI Taxonomy" id="47855"/>
    <lineage>
        <taxon>Bacteria</taxon>
        <taxon>Bacillati</taxon>
        <taxon>Actinomycetota</taxon>
        <taxon>Actinomycetes</taxon>
        <taxon>Micromonosporales</taxon>
        <taxon>Micromonosporaceae</taxon>
        <taxon>Micromonospora</taxon>
    </lineage>
</organism>
<keyword evidence="1" id="KW-0812">Transmembrane</keyword>
<proteinExistence type="predicted"/>
<evidence type="ECO:0000313" key="3">
    <source>
        <dbReference type="Proteomes" id="UP000199001"/>
    </source>
</evidence>
<dbReference type="AlphaFoldDB" id="A0A1C6TTC5"/>
<feature type="transmembrane region" description="Helical" evidence="1">
    <location>
        <begin position="29"/>
        <end position="52"/>
    </location>
</feature>
<evidence type="ECO:0000313" key="2">
    <source>
        <dbReference type="EMBL" id="SCL44881.1"/>
    </source>
</evidence>
<sequence>MLVVVLGDLAIVAVAIAGLFLLKEETGDAQYAAVLTSAFATISTMTTAYFGIRAATNTAQTSITGNKSEL</sequence>
<protein>
    <submittedName>
        <fullName evidence="2">Uncharacterized protein</fullName>
    </submittedName>
</protein>
<reference evidence="3" key="1">
    <citation type="submission" date="2016-06" db="EMBL/GenBank/DDBJ databases">
        <authorList>
            <person name="Varghese N."/>
            <person name="Submissions Spin"/>
        </authorList>
    </citation>
    <scope>NUCLEOTIDE SEQUENCE [LARGE SCALE GENOMIC DNA]</scope>
    <source>
        <strain evidence="3">DSM 43903</strain>
    </source>
</reference>
<dbReference type="EMBL" id="FMHZ01000002">
    <property type="protein sequence ID" value="SCL44881.1"/>
    <property type="molecule type" value="Genomic_DNA"/>
</dbReference>
<name>A0A1C6TTC5_9ACTN</name>
<dbReference type="Proteomes" id="UP000199001">
    <property type="component" value="Unassembled WGS sequence"/>
</dbReference>
<keyword evidence="3" id="KW-1185">Reference proteome</keyword>
<evidence type="ECO:0000256" key="1">
    <source>
        <dbReference type="SAM" id="Phobius"/>
    </source>
</evidence>
<accession>A0A1C6TTC5</accession>